<evidence type="ECO:0000313" key="2">
    <source>
        <dbReference type="EMBL" id="OBR85089.1"/>
    </source>
</evidence>
<gene>
    <name evidence="2" type="ORF">I303_04420</name>
    <name evidence="3" type="ORF">I303_104602</name>
</gene>
<dbReference type="GeneID" id="28968119"/>
<dbReference type="EMBL" id="KI894031">
    <property type="protein sequence ID" value="OBR85089.1"/>
    <property type="molecule type" value="Genomic_DNA"/>
</dbReference>
<reference evidence="2" key="1">
    <citation type="submission" date="2013-07" db="EMBL/GenBank/DDBJ databases">
        <title>The Genome Sequence of Cryptococcus dejecticola CBS10117.</title>
        <authorList>
            <consortium name="The Broad Institute Genome Sequencing Platform"/>
            <person name="Cuomo C."/>
            <person name="Litvintseva A."/>
            <person name="Chen Y."/>
            <person name="Heitman J."/>
            <person name="Sun S."/>
            <person name="Springer D."/>
            <person name="Dromer F."/>
            <person name="Young S.K."/>
            <person name="Zeng Q."/>
            <person name="Gargeya S."/>
            <person name="Fitzgerald M."/>
            <person name="Abouelleil A."/>
            <person name="Alvarado L."/>
            <person name="Berlin A.M."/>
            <person name="Chapman S.B."/>
            <person name="Dewar J."/>
            <person name="Goldberg J."/>
            <person name="Griggs A."/>
            <person name="Gujja S."/>
            <person name="Hansen M."/>
            <person name="Howarth C."/>
            <person name="Imamovic A."/>
            <person name="Larimer J."/>
            <person name="McCowan C."/>
            <person name="Murphy C."/>
            <person name="Pearson M."/>
            <person name="Priest M."/>
            <person name="Roberts A."/>
            <person name="Saif S."/>
            <person name="Shea T."/>
            <person name="Sykes S."/>
            <person name="Wortman J."/>
            <person name="Nusbaum C."/>
            <person name="Birren B."/>
        </authorList>
    </citation>
    <scope>NUCLEOTIDE SEQUENCE [LARGE SCALE GENOMIC DNA]</scope>
    <source>
        <strain evidence="2">CBS 10117</strain>
    </source>
</reference>
<accession>A0A1A6A4U4</accession>
<dbReference type="Proteomes" id="UP000078595">
    <property type="component" value="Chromosome 5"/>
</dbReference>
<dbReference type="OrthoDB" id="2564476at2759"/>
<organism evidence="2">
    <name type="scientific">Kwoniella dejecticola CBS 10117</name>
    <dbReference type="NCBI Taxonomy" id="1296121"/>
    <lineage>
        <taxon>Eukaryota</taxon>
        <taxon>Fungi</taxon>
        <taxon>Dikarya</taxon>
        <taxon>Basidiomycota</taxon>
        <taxon>Agaricomycotina</taxon>
        <taxon>Tremellomycetes</taxon>
        <taxon>Tremellales</taxon>
        <taxon>Cryptococcaceae</taxon>
        <taxon>Kwoniella</taxon>
    </lineage>
</organism>
<feature type="region of interest" description="Disordered" evidence="1">
    <location>
        <begin position="1"/>
        <end position="51"/>
    </location>
</feature>
<dbReference type="AlphaFoldDB" id="A0A1A6A4U4"/>
<evidence type="ECO:0000313" key="3">
    <source>
        <dbReference type="EMBL" id="WWC62015.1"/>
    </source>
</evidence>
<dbReference type="EMBL" id="CP144534">
    <property type="protein sequence ID" value="WWC62015.1"/>
    <property type="molecule type" value="Genomic_DNA"/>
</dbReference>
<keyword evidence="4" id="KW-1185">Reference proteome</keyword>
<reference evidence="3" key="3">
    <citation type="submission" date="2024-02" db="EMBL/GenBank/DDBJ databases">
        <title>Comparative genomics of Cryptococcus and Kwoniella reveals pathogenesis evolution and contrasting modes of karyotype evolution via chromosome fusion or intercentromeric recombination.</title>
        <authorList>
            <person name="Coelho M.A."/>
            <person name="David-Palma M."/>
            <person name="Shea T."/>
            <person name="Bowers K."/>
            <person name="McGinley-Smith S."/>
            <person name="Mohammad A.W."/>
            <person name="Gnirke A."/>
            <person name="Yurkov A.M."/>
            <person name="Nowrousian M."/>
            <person name="Sun S."/>
            <person name="Cuomo C.A."/>
            <person name="Heitman J."/>
        </authorList>
    </citation>
    <scope>NUCLEOTIDE SEQUENCE</scope>
    <source>
        <strain evidence="3">CBS 10117</strain>
    </source>
</reference>
<evidence type="ECO:0000313" key="4">
    <source>
        <dbReference type="Proteomes" id="UP000078595"/>
    </source>
</evidence>
<dbReference type="KEGG" id="kdj:28968119"/>
<name>A0A1A6A4U4_9TREE</name>
<reference evidence="3" key="2">
    <citation type="submission" date="2013-07" db="EMBL/GenBank/DDBJ databases">
        <authorList>
            <consortium name="The Broad Institute Genome Sequencing Platform"/>
            <person name="Cuomo C."/>
            <person name="Litvintseva A."/>
            <person name="Chen Y."/>
            <person name="Heitman J."/>
            <person name="Sun S."/>
            <person name="Springer D."/>
            <person name="Dromer F."/>
            <person name="Young S.K."/>
            <person name="Zeng Q."/>
            <person name="Gargeya S."/>
            <person name="Fitzgerald M."/>
            <person name="Abouelleil A."/>
            <person name="Alvarado L."/>
            <person name="Berlin A.M."/>
            <person name="Chapman S.B."/>
            <person name="Dewar J."/>
            <person name="Goldberg J."/>
            <person name="Griggs A."/>
            <person name="Gujja S."/>
            <person name="Hansen M."/>
            <person name="Howarth C."/>
            <person name="Imamovic A."/>
            <person name="Larimer J."/>
            <person name="McCowan C."/>
            <person name="Murphy C."/>
            <person name="Pearson M."/>
            <person name="Priest M."/>
            <person name="Roberts A."/>
            <person name="Saif S."/>
            <person name="Shea T."/>
            <person name="Sykes S."/>
            <person name="Wortman J."/>
            <person name="Nusbaum C."/>
            <person name="Birren B."/>
        </authorList>
    </citation>
    <scope>NUCLEOTIDE SEQUENCE</scope>
    <source>
        <strain evidence="3">CBS 10117</strain>
    </source>
</reference>
<sequence>MPAKRERENTPSSSSSSLSDKDVKLMMDGQIKKKKKMPPSSPKKTKTSWTAAEEATFKEGINVVVKRHLWTELKNDPQMAQRGANGIAQHWIALYKRM</sequence>
<dbReference type="RefSeq" id="XP_018262931.1">
    <property type="nucleotide sequence ID" value="XM_018407720.1"/>
</dbReference>
<evidence type="ECO:0008006" key="5">
    <source>
        <dbReference type="Google" id="ProtNLM"/>
    </source>
</evidence>
<protein>
    <recommendedName>
        <fullName evidence="5">Myb-like domain-containing protein</fullName>
    </recommendedName>
</protein>
<proteinExistence type="predicted"/>
<evidence type="ECO:0000256" key="1">
    <source>
        <dbReference type="SAM" id="MobiDB-lite"/>
    </source>
</evidence>
<dbReference type="VEuPathDB" id="FungiDB:I303_04420"/>